<gene>
    <name evidence="5" type="ORF">AWM75_05885</name>
</gene>
<dbReference type="PROSITE" id="PS51935">
    <property type="entry name" value="NLPC_P60"/>
    <property type="match status" value="1"/>
</dbReference>
<comment type="similarity">
    <text evidence="1">Belongs to the peptidase C40 family.</text>
</comment>
<keyword evidence="3" id="KW-0378">Hydrolase</keyword>
<accession>A0A0X8FLL5</accession>
<keyword evidence="2" id="KW-0645">Protease</keyword>
<dbReference type="EMBL" id="CP014163">
    <property type="protein sequence ID" value="AMB99554.1"/>
    <property type="molecule type" value="Genomic_DNA"/>
</dbReference>
<dbReference type="AlphaFoldDB" id="A0A0X8FLL5"/>
<sequence>MFINQLSTSTKVRYLALASSFVLSAFMGQVVQADEATSSSYQSVADQVNNPAIEMAQDQAVTNQLAAESSNQTNIEHQAINQNQEQVETNSQVELEQPATDIQPVNNVVPQATQKRIQGTSEAPQVDRIQGANRFDNAVEMSQAGWVESERVLLANGYQYADALTGAPLADVYNAPLLLTKADSISDNTINEIKRLKAQEVIVLGGQASISKAVTDSLVANGINFRRIGGRNRYEQASLVAKEIAKVNGTAKEAFLVSGTAFADALSVSTIAAQKQMPILLTRPNQLDQHTVEAATGINKFVIVGGQATISDAVSNQLKALGKTVKRIDGNNRYAVNRNALTKYGVSPQHSYVTSGEGFSDALPAAVLAARTGSNLLLVKNDNLGNLKEQLKYIVNEKGVKSYTLLGGEKSLSKQTLQAFQAPQKTIAYQPPVVTKRETIVNEAHKYIGTPYVWGGRTPSGFDCSGFTQYVYRQVTGKDIGSWTGAQQNAGPRISVGAAKPGDLLFWGGYGSTYHVAISLGNGRYIHSPQPGYTVTTASISPYFNPSFALDMSNWV</sequence>
<name>A0A0X8FLL5_9LACT</name>
<reference evidence="6" key="2">
    <citation type="submission" date="2016-01" db="EMBL/GenBank/DDBJ databases">
        <title>Six Aerococcus type strain genome sequencing and assembly using PacBio and Illumina Hiseq.</title>
        <authorList>
            <person name="Carkaci D."/>
            <person name="Dargis R."/>
            <person name="Nielsen X.C."/>
            <person name="Skovgaard O."/>
            <person name="Fuursted K."/>
            <person name="Christensen J.J."/>
        </authorList>
    </citation>
    <scope>NUCLEOTIDE SEQUENCE [LARGE SCALE GENOMIC DNA]</scope>
    <source>
        <strain evidence="6">CCUG42038B</strain>
    </source>
</reference>
<evidence type="ECO:0000313" key="6">
    <source>
        <dbReference type="Proteomes" id="UP000062260"/>
    </source>
</evidence>
<protein>
    <submittedName>
        <fullName evidence="5">Uncharacterized protein</fullName>
    </submittedName>
</protein>
<evidence type="ECO:0000256" key="2">
    <source>
        <dbReference type="ARBA" id="ARBA00022670"/>
    </source>
</evidence>
<dbReference type="GO" id="GO:0008234">
    <property type="term" value="F:cysteine-type peptidase activity"/>
    <property type="evidence" value="ECO:0007669"/>
    <property type="project" value="UniProtKB-KW"/>
</dbReference>
<dbReference type="InterPro" id="IPR000064">
    <property type="entry name" value="NLP_P60_dom"/>
</dbReference>
<dbReference type="Proteomes" id="UP000062260">
    <property type="component" value="Chromosome"/>
</dbReference>
<dbReference type="STRING" id="128944.AWM75_05885"/>
<evidence type="ECO:0000256" key="1">
    <source>
        <dbReference type="ARBA" id="ARBA00007074"/>
    </source>
</evidence>
<dbReference type="SUPFAM" id="SSF54001">
    <property type="entry name" value="Cysteine proteinases"/>
    <property type="match status" value="1"/>
</dbReference>
<dbReference type="Pfam" id="PF04122">
    <property type="entry name" value="CW_binding_2"/>
    <property type="match status" value="3"/>
</dbReference>
<evidence type="ECO:0000313" key="5">
    <source>
        <dbReference type="EMBL" id="AMB99554.1"/>
    </source>
</evidence>
<evidence type="ECO:0000256" key="4">
    <source>
        <dbReference type="ARBA" id="ARBA00022807"/>
    </source>
</evidence>
<keyword evidence="6" id="KW-1185">Reference proteome</keyword>
<organism evidence="5 6">
    <name type="scientific">Aerococcus urinaehominis</name>
    <dbReference type="NCBI Taxonomy" id="128944"/>
    <lineage>
        <taxon>Bacteria</taxon>
        <taxon>Bacillati</taxon>
        <taxon>Bacillota</taxon>
        <taxon>Bacilli</taxon>
        <taxon>Lactobacillales</taxon>
        <taxon>Aerococcaceae</taxon>
        <taxon>Aerococcus</taxon>
    </lineage>
</organism>
<proteinExistence type="inferred from homology"/>
<dbReference type="PANTHER" id="PTHR30032:SF8">
    <property type="entry name" value="GERMINATION-SPECIFIC N-ACETYLMURAMOYL-L-ALANINE AMIDASE"/>
    <property type="match status" value="1"/>
</dbReference>
<dbReference type="InterPro" id="IPR051922">
    <property type="entry name" value="Bact_Sporulation_Assoc"/>
</dbReference>
<dbReference type="RefSeq" id="WP_067979549.1">
    <property type="nucleotide sequence ID" value="NZ_CP014163.1"/>
</dbReference>
<dbReference type="OrthoDB" id="9763643at2"/>
<dbReference type="PANTHER" id="PTHR30032">
    <property type="entry name" value="N-ACETYLMURAMOYL-L-ALANINE AMIDASE-RELATED"/>
    <property type="match status" value="1"/>
</dbReference>
<dbReference type="Pfam" id="PF00877">
    <property type="entry name" value="NLPC_P60"/>
    <property type="match status" value="1"/>
</dbReference>
<dbReference type="InterPro" id="IPR038765">
    <property type="entry name" value="Papain-like_cys_pep_sf"/>
</dbReference>
<dbReference type="Gene3D" id="3.90.1720.10">
    <property type="entry name" value="endopeptidase domain like (from Nostoc punctiforme)"/>
    <property type="match status" value="1"/>
</dbReference>
<dbReference type="KEGG" id="auh:AWM75_05885"/>
<keyword evidence="4" id="KW-0788">Thiol protease</keyword>
<dbReference type="Gene3D" id="3.40.50.12090">
    <property type="match status" value="2"/>
</dbReference>
<reference evidence="5 6" key="1">
    <citation type="journal article" date="2016" name="Genome Announc.">
        <title>Complete Genome Sequences of Aerococcus christensenii CCUG 28831T, Aerococcus sanguinicola CCUG 43001T, Aerococcus urinae CCUG 36881T, Aerococcus urinaeequi CCUG 28094T, Aerococcus urinaehominis CCUG 42038 BT, and Aerococcus viridans CCUG 4311T.</title>
        <authorList>
            <person name="Carkaci D."/>
            <person name="Dargis R."/>
            <person name="Nielsen X.C."/>
            <person name="Skovgaard O."/>
            <person name="Fuursted K."/>
            <person name="Christensen J.J."/>
        </authorList>
    </citation>
    <scope>NUCLEOTIDE SEQUENCE [LARGE SCALE GENOMIC DNA]</scope>
    <source>
        <strain evidence="5 6">CCUG42038B</strain>
    </source>
</reference>
<dbReference type="InterPro" id="IPR007253">
    <property type="entry name" value="Cell_wall-bd_2"/>
</dbReference>
<dbReference type="GO" id="GO:0006508">
    <property type="term" value="P:proteolysis"/>
    <property type="evidence" value="ECO:0007669"/>
    <property type="project" value="UniProtKB-KW"/>
</dbReference>
<evidence type="ECO:0000256" key="3">
    <source>
        <dbReference type="ARBA" id="ARBA00022801"/>
    </source>
</evidence>